<keyword evidence="2" id="KW-1185">Reference proteome</keyword>
<name>A0A1I3YR96_9PROT</name>
<gene>
    <name evidence="1" type="ORF">SAMN05216302_1004117</name>
</gene>
<dbReference type="OrthoDB" id="8546042at2"/>
<evidence type="ECO:0000313" key="1">
    <source>
        <dbReference type="EMBL" id="SFK34378.1"/>
    </source>
</evidence>
<reference evidence="2" key="1">
    <citation type="submission" date="2016-10" db="EMBL/GenBank/DDBJ databases">
        <authorList>
            <person name="Varghese N."/>
            <person name="Submissions S."/>
        </authorList>
    </citation>
    <scope>NUCLEOTIDE SEQUENCE [LARGE SCALE GENOMIC DNA]</scope>
    <source>
        <strain evidence="2">Nm69</strain>
    </source>
</reference>
<dbReference type="Proteomes" id="UP000199533">
    <property type="component" value="Unassembled WGS sequence"/>
</dbReference>
<dbReference type="EMBL" id="FOSP01000004">
    <property type="protein sequence ID" value="SFK34378.1"/>
    <property type="molecule type" value="Genomic_DNA"/>
</dbReference>
<dbReference type="STRING" id="52441.SAMN05216302_1004117"/>
<evidence type="ECO:0000313" key="2">
    <source>
        <dbReference type="Proteomes" id="UP000199533"/>
    </source>
</evidence>
<protein>
    <submittedName>
        <fullName evidence="1">Uncharacterized protein</fullName>
    </submittedName>
</protein>
<accession>A0A1I3YR96</accession>
<dbReference type="RefSeq" id="WP_090697379.1">
    <property type="nucleotide sequence ID" value="NZ_FOSP01000004.1"/>
</dbReference>
<organism evidence="1 2">
    <name type="scientific">Nitrosomonas aestuarii</name>
    <dbReference type="NCBI Taxonomy" id="52441"/>
    <lineage>
        <taxon>Bacteria</taxon>
        <taxon>Pseudomonadati</taxon>
        <taxon>Pseudomonadota</taxon>
        <taxon>Betaproteobacteria</taxon>
        <taxon>Nitrosomonadales</taxon>
        <taxon>Nitrosomonadaceae</taxon>
        <taxon>Nitrosomonas</taxon>
    </lineage>
</organism>
<dbReference type="AlphaFoldDB" id="A0A1I3YR96"/>
<sequence length="216" mass="22986">MLSRYARWATQTFSIFITIFYTTQVTMAEPGSPGASTQHQPIVHSAQPPIPTPGVKPNPGLPTRAMHRTGTAIIGARNSVSIKSTDAGIIHYPSAAPATPAPNVSGSPYASNCINCGIIDFINNINQNNVLNAMASGIVAGTIARKIGEHGAYQHPQNNAGRGHSRHSGQQHYHVGIIMHDGSQQVITVPDASQLHRGDRIQLIDGMIVPEHTVGQ</sequence>
<proteinExistence type="predicted"/>